<comment type="subcellular location">
    <subcellularLocation>
        <location evidence="1">Cell membrane</location>
        <topology evidence="1">Multi-pass membrane protein</topology>
    </subcellularLocation>
    <subcellularLocation>
        <location evidence="8">Membrane</location>
        <topology evidence="8">Multi-pass membrane protein</topology>
    </subcellularLocation>
</comment>
<evidence type="ECO:0000256" key="8">
    <source>
        <dbReference type="RuleBase" id="RU280814"/>
    </source>
</evidence>
<reference evidence="12" key="2">
    <citation type="submission" date="2025-08" db="UniProtKB">
        <authorList>
            <consortium name="RefSeq"/>
        </authorList>
    </citation>
    <scope>IDENTIFICATION</scope>
</reference>
<keyword evidence="7" id="KW-0325">Glycoprotein</keyword>
<name>A0A6J0T1C8_9SAUR</name>
<feature type="domain" description="Anoctamin transmembrane" evidence="9">
    <location>
        <begin position="177"/>
        <end position="744"/>
    </location>
</feature>
<dbReference type="InterPro" id="IPR032394">
    <property type="entry name" value="Anoct_dimer"/>
</dbReference>
<evidence type="ECO:0000259" key="9">
    <source>
        <dbReference type="Pfam" id="PF04547"/>
    </source>
</evidence>
<comment type="similarity">
    <text evidence="2 8">Belongs to the anoctamin family.</text>
</comment>
<sequence length="766" mass="89817">MQDEIALMPLSSLEDCEPLIPQFPTKWDFVLVSDNHSPYSEKGQKKRRFLEELHRKGFIIKTIEDKKVFHGIHAPSGIFRKYQWLLSNPDNEPDVLCAPQLAEYPGAHVSTTRIRIVSFILRNTEIPSTKEKFPDLVKKKVFETAFPLHERENLGRFLKINWARWRDILCEQPIEEIREYFGEKIALYFAWLGWYTRILFIAAVPGVILFVYGFLNFSSSQISKEICAANTTIMCPLCDQKCPFWPLSDTCMYAKVTHLLDNEGTVIFAIFMAVWATVFLELWKRHRANVVSCWKLYWWDEEEEELAVELIDNPERVPREYQHSYLRSIVVLLLALLLICILIGIAHMLVIYRVVMTVFLTQSNSEFFQERASTTAVMTGAVLHYLTIIIMTKVNRHVALFLCDLEKPRTFTECEKIFTFRFFTFQFFTHFSSLIYIGFFLGRINGRPGEYVRISGKWRLEECHPSGCLIDLFIQLAVIMTLKQTLSNFVEYMFPYVSYKCRLLSGKSQSSGRVHMEEKAQDPFKEEWIWNYQLNEVNVYSLFDEYLEMMIQYSFTTIFVAAFPLAPLLALLNNIIEIRLDAIKMVRLQRRMVPRKANDIGVWLQVLEAIGILAVIGNGLVIAITSDFIPMQVYKYIYGPCVHKNYTGIDCLTGYINYSLSVFNVKDFENYKDLRELQDSMENKITHCRYRDYRSSDDYSYSVQFWHVFAARLAFLILFEHVALCIKLIAAWFVPDVPRKVKNWHLKQKRRRLLQRLSTMDDSTEI</sequence>
<evidence type="ECO:0000256" key="1">
    <source>
        <dbReference type="ARBA" id="ARBA00004651"/>
    </source>
</evidence>
<dbReference type="CTD" id="338440"/>
<feature type="transmembrane region" description="Helical" evidence="8">
    <location>
        <begin position="329"/>
        <end position="352"/>
    </location>
</feature>
<evidence type="ECO:0000256" key="3">
    <source>
        <dbReference type="ARBA" id="ARBA00022475"/>
    </source>
</evidence>
<feature type="transmembrane region" description="Helical" evidence="8">
    <location>
        <begin position="597"/>
        <end position="624"/>
    </location>
</feature>
<evidence type="ECO:0000313" key="12">
    <source>
        <dbReference type="RefSeq" id="XP_020639849.2"/>
    </source>
</evidence>
<accession>A0A6J0T1C8</accession>
<evidence type="ECO:0000256" key="5">
    <source>
        <dbReference type="ARBA" id="ARBA00022989"/>
    </source>
</evidence>
<dbReference type="AlphaFoldDB" id="A0A6J0T1C8"/>
<dbReference type="PANTHER" id="PTHR12308:SF37">
    <property type="entry name" value="ANOCTAMIN-9"/>
    <property type="match status" value="1"/>
</dbReference>
<reference evidence="11" key="1">
    <citation type="submission" date="2025-05" db="UniProtKB">
        <authorList>
            <consortium name="RefSeq"/>
        </authorList>
    </citation>
    <scope>NUCLEOTIDE SEQUENCE [LARGE SCALE GENOMIC DNA]</scope>
</reference>
<evidence type="ECO:0000256" key="7">
    <source>
        <dbReference type="ARBA" id="ARBA00023180"/>
    </source>
</evidence>
<dbReference type="InParanoid" id="A0A6J0T1C8"/>
<evidence type="ECO:0000259" key="10">
    <source>
        <dbReference type="Pfam" id="PF16178"/>
    </source>
</evidence>
<dbReference type="InterPro" id="IPR007632">
    <property type="entry name" value="Anoctamin"/>
</dbReference>
<keyword evidence="4 8" id="KW-0812">Transmembrane</keyword>
<keyword evidence="11" id="KW-1185">Reference proteome</keyword>
<dbReference type="GO" id="GO:0005254">
    <property type="term" value="F:chloride channel activity"/>
    <property type="evidence" value="ECO:0007669"/>
    <property type="project" value="TreeGrafter"/>
</dbReference>
<feature type="transmembrane region" description="Helical" evidence="8">
    <location>
        <begin position="372"/>
        <end position="391"/>
    </location>
</feature>
<dbReference type="InterPro" id="IPR049452">
    <property type="entry name" value="Anoctamin_TM"/>
</dbReference>
<protein>
    <recommendedName>
        <fullName evidence="8">Anoctamin</fullName>
    </recommendedName>
</protein>
<organism evidence="11 12">
    <name type="scientific">Pogona vitticeps</name>
    <name type="common">central bearded dragon</name>
    <dbReference type="NCBI Taxonomy" id="103695"/>
    <lineage>
        <taxon>Eukaryota</taxon>
        <taxon>Metazoa</taxon>
        <taxon>Chordata</taxon>
        <taxon>Craniata</taxon>
        <taxon>Vertebrata</taxon>
        <taxon>Euteleostomi</taxon>
        <taxon>Lepidosauria</taxon>
        <taxon>Squamata</taxon>
        <taxon>Bifurcata</taxon>
        <taxon>Unidentata</taxon>
        <taxon>Episquamata</taxon>
        <taxon>Toxicofera</taxon>
        <taxon>Iguania</taxon>
        <taxon>Acrodonta</taxon>
        <taxon>Agamidae</taxon>
        <taxon>Amphibolurinae</taxon>
        <taxon>Pogona</taxon>
    </lineage>
</organism>
<dbReference type="Pfam" id="PF16178">
    <property type="entry name" value="Anoct_dimer"/>
    <property type="match status" value="1"/>
</dbReference>
<feature type="domain" description="Anoctamin dimerisation" evidence="10">
    <location>
        <begin position="110"/>
        <end position="174"/>
    </location>
</feature>
<keyword evidence="6 8" id="KW-0472">Membrane</keyword>
<dbReference type="RefSeq" id="XP_020639849.2">
    <property type="nucleotide sequence ID" value="XM_020784190.2"/>
</dbReference>
<dbReference type="PANTHER" id="PTHR12308">
    <property type="entry name" value="ANOCTAMIN"/>
    <property type="match status" value="1"/>
</dbReference>
<feature type="transmembrane region" description="Helical" evidence="8">
    <location>
        <begin position="418"/>
        <end position="441"/>
    </location>
</feature>
<gene>
    <name evidence="12" type="primary">ANO9</name>
</gene>
<feature type="transmembrane region" description="Helical" evidence="8">
    <location>
        <begin position="709"/>
        <end position="734"/>
    </location>
</feature>
<evidence type="ECO:0000256" key="6">
    <source>
        <dbReference type="ARBA" id="ARBA00023136"/>
    </source>
</evidence>
<dbReference type="GO" id="GO:0046983">
    <property type="term" value="F:protein dimerization activity"/>
    <property type="evidence" value="ECO:0007669"/>
    <property type="project" value="InterPro"/>
</dbReference>
<feature type="transmembrane region" description="Helical" evidence="8">
    <location>
        <begin position="265"/>
        <end position="283"/>
    </location>
</feature>
<dbReference type="OrthoDB" id="296386at2759"/>
<evidence type="ECO:0000256" key="2">
    <source>
        <dbReference type="ARBA" id="ARBA00009671"/>
    </source>
</evidence>
<keyword evidence="5 8" id="KW-1133">Transmembrane helix</keyword>
<evidence type="ECO:0000256" key="4">
    <source>
        <dbReference type="ARBA" id="ARBA00022692"/>
    </source>
</evidence>
<proteinExistence type="inferred from homology"/>
<dbReference type="Pfam" id="PF04547">
    <property type="entry name" value="Anoctamin"/>
    <property type="match status" value="1"/>
</dbReference>
<keyword evidence="3" id="KW-1003">Cell membrane</keyword>
<dbReference type="GeneID" id="110074204"/>
<dbReference type="KEGG" id="pvt:110074204"/>
<feature type="transmembrane region" description="Helical" evidence="8">
    <location>
        <begin position="194"/>
        <end position="215"/>
    </location>
</feature>
<dbReference type="GO" id="GO:0005886">
    <property type="term" value="C:plasma membrane"/>
    <property type="evidence" value="ECO:0007669"/>
    <property type="project" value="UniProtKB-SubCell"/>
</dbReference>
<dbReference type="Proteomes" id="UP001652642">
    <property type="component" value="Chromosome 1"/>
</dbReference>
<feature type="transmembrane region" description="Helical" evidence="8">
    <location>
        <begin position="550"/>
        <end position="576"/>
    </location>
</feature>
<evidence type="ECO:0000313" key="11">
    <source>
        <dbReference type="Proteomes" id="UP001652642"/>
    </source>
</evidence>